<dbReference type="InterPro" id="IPR036681">
    <property type="entry name" value="PgpA-like_sf"/>
</dbReference>
<keyword evidence="1" id="KW-1133">Transmembrane helix</keyword>
<keyword evidence="1" id="KW-0472">Membrane</keyword>
<dbReference type="CDD" id="cd06971">
    <property type="entry name" value="PgpA"/>
    <property type="match status" value="1"/>
</dbReference>
<keyword evidence="4" id="KW-1185">Reference proteome</keyword>
<organism evidence="3 4">
    <name type="scientific">Gracilimonas mengyeensis</name>
    <dbReference type="NCBI Taxonomy" id="1302730"/>
    <lineage>
        <taxon>Bacteria</taxon>
        <taxon>Pseudomonadati</taxon>
        <taxon>Balneolota</taxon>
        <taxon>Balneolia</taxon>
        <taxon>Balneolales</taxon>
        <taxon>Balneolaceae</taxon>
        <taxon>Gracilimonas</taxon>
    </lineage>
</organism>
<dbReference type="InterPro" id="IPR026037">
    <property type="entry name" value="PgpA"/>
</dbReference>
<proteinExistence type="predicted"/>
<dbReference type="OrthoDB" id="9804091at2"/>
<dbReference type="GO" id="GO:0006629">
    <property type="term" value="P:lipid metabolic process"/>
    <property type="evidence" value="ECO:0007669"/>
    <property type="project" value="InterPro"/>
</dbReference>
<feature type="transmembrane region" description="Helical" evidence="1">
    <location>
        <begin position="139"/>
        <end position="158"/>
    </location>
</feature>
<accession>A0A521E9Z1</accession>
<dbReference type="InterPro" id="IPR007686">
    <property type="entry name" value="YutG/PgpA"/>
</dbReference>
<evidence type="ECO:0000256" key="1">
    <source>
        <dbReference type="SAM" id="Phobius"/>
    </source>
</evidence>
<evidence type="ECO:0000259" key="2">
    <source>
        <dbReference type="Pfam" id="PF04608"/>
    </source>
</evidence>
<dbReference type="GO" id="GO:0008962">
    <property type="term" value="F:phosphatidylglycerophosphatase activity"/>
    <property type="evidence" value="ECO:0007669"/>
    <property type="project" value="InterPro"/>
</dbReference>
<evidence type="ECO:0000313" key="4">
    <source>
        <dbReference type="Proteomes" id="UP000317557"/>
    </source>
</evidence>
<dbReference type="PANTHER" id="PTHR36305">
    <property type="entry name" value="PHOSPHATIDYLGLYCEROPHOSPHATASE A"/>
    <property type="match status" value="1"/>
</dbReference>
<feature type="transmembrane region" description="Helical" evidence="1">
    <location>
        <begin position="42"/>
        <end position="63"/>
    </location>
</feature>
<dbReference type="PIRSF" id="PIRSF006162">
    <property type="entry name" value="PgpA"/>
    <property type="match status" value="1"/>
</dbReference>
<dbReference type="AlphaFoldDB" id="A0A521E9Z1"/>
<protein>
    <submittedName>
        <fullName evidence="3">Phosphatidylglycerophosphatase A</fullName>
    </submittedName>
</protein>
<evidence type="ECO:0000313" key="3">
    <source>
        <dbReference type="EMBL" id="SMO80734.1"/>
    </source>
</evidence>
<sequence length="161" mass="17908">MNALKFFLGTGCFSGLFPKTPGTAGSLVFLFPLYHALQISTVWPVILIVLSASAVCLWIASYFEDIYGKDPGILVMDEWAGQALVFLGMPYSGLLEDRVIMLLTGFILFRFFDLFKPLGISKLQDLPLGFGIFMDDLLAGLYALLCLKTLIFMWPNLFGMI</sequence>
<reference evidence="3 4" key="1">
    <citation type="submission" date="2017-05" db="EMBL/GenBank/DDBJ databases">
        <authorList>
            <person name="Varghese N."/>
            <person name="Submissions S."/>
        </authorList>
    </citation>
    <scope>NUCLEOTIDE SEQUENCE [LARGE SCALE GENOMIC DNA]</scope>
    <source>
        <strain evidence="3 4">DSM 21985</strain>
    </source>
</reference>
<dbReference type="SUPFAM" id="SSF101307">
    <property type="entry name" value="YutG-like"/>
    <property type="match status" value="1"/>
</dbReference>
<gene>
    <name evidence="3" type="ORF">SAMN06265219_11153</name>
</gene>
<feature type="domain" description="YutG/PgpA" evidence="2">
    <location>
        <begin position="8"/>
        <end position="150"/>
    </location>
</feature>
<dbReference type="RefSeq" id="WP_142455049.1">
    <property type="nucleotide sequence ID" value="NZ_FXTP01000011.1"/>
</dbReference>
<feature type="transmembrane region" description="Helical" evidence="1">
    <location>
        <begin position="99"/>
        <end position="119"/>
    </location>
</feature>
<dbReference type="Pfam" id="PF04608">
    <property type="entry name" value="PgpA"/>
    <property type="match status" value="1"/>
</dbReference>
<dbReference type="EMBL" id="FXTP01000011">
    <property type="protein sequence ID" value="SMO80734.1"/>
    <property type="molecule type" value="Genomic_DNA"/>
</dbReference>
<dbReference type="Proteomes" id="UP000317557">
    <property type="component" value="Unassembled WGS sequence"/>
</dbReference>
<keyword evidence="1" id="KW-0812">Transmembrane</keyword>
<dbReference type="PANTHER" id="PTHR36305:SF1">
    <property type="entry name" value="PHOSPHATIDYLGLYCEROPHOSPHATASE A"/>
    <property type="match status" value="1"/>
</dbReference>
<name>A0A521E9Z1_9BACT</name>